<dbReference type="InterPro" id="IPR012348">
    <property type="entry name" value="RNR-like"/>
</dbReference>
<comment type="caution">
    <text evidence="3">The sequence shown here is derived from an EMBL/GenBank/DDBJ whole genome shotgun (WGS) entry which is preliminary data.</text>
</comment>
<evidence type="ECO:0000313" key="3">
    <source>
        <dbReference type="EMBL" id="GAB17512.1"/>
    </source>
</evidence>
<keyword evidence="2" id="KW-1133">Transmembrane helix</keyword>
<accession>H0QXG1</accession>
<evidence type="ECO:0000313" key="4">
    <source>
        <dbReference type="Proteomes" id="UP000035034"/>
    </source>
</evidence>
<dbReference type="InterPro" id="IPR025859">
    <property type="entry name" value="AurF/CmlI"/>
</dbReference>
<keyword evidence="4" id="KW-1185">Reference proteome</keyword>
<feature type="transmembrane region" description="Helical" evidence="2">
    <location>
        <begin position="245"/>
        <end position="270"/>
    </location>
</feature>
<evidence type="ECO:0008006" key="5">
    <source>
        <dbReference type="Google" id="ProtNLM"/>
    </source>
</evidence>
<dbReference type="AlphaFoldDB" id="H0QXG1"/>
<dbReference type="Pfam" id="PF11583">
    <property type="entry name" value="AurF"/>
    <property type="match status" value="1"/>
</dbReference>
<dbReference type="RefSeq" id="WP_007316850.1">
    <property type="nucleotide sequence ID" value="NZ_BAEH01000035.1"/>
</dbReference>
<dbReference type="EMBL" id="BAEH01000035">
    <property type="protein sequence ID" value="GAB17512.1"/>
    <property type="molecule type" value="Genomic_DNA"/>
</dbReference>
<reference evidence="3 4" key="1">
    <citation type="submission" date="2011-12" db="EMBL/GenBank/DDBJ databases">
        <title>Whole genome shotgun sequence of Gordonia effusa NBRC 100432.</title>
        <authorList>
            <person name="Yoshida I."/>
            <person name="Takarada H."/>
            <person name="Hosoyama A."/>
            <person name="Tsuchikane K."/>
            <person name="Katsumata H."/>
            <person name="Yamazaki S."/>
            <person name="Fujita N."/>
        </authorList>
    </citation>
    <scope>NUCLEOTIDE SEQUENCE [LARGE SCALE GENOMIC DNA]</scope>
    <source>
        <strain evidence="3 4">NBRC 100432</strain>
    </source>
</reference>
<proteinExistence type="predicted"/>
<keyword evidence="2" id="KW-0472">Membrane</keyword>
<feature type="region of interest" description="Disordered" evidence="1">
    <location>
        <begin position="1"/>
        <end position="24"/>
    </location>
</feature>
<sequence>MDNNEDFSKEVPRTVDGRPVRHRSHISERRRTAQRLLMSSAEEAYDGDLDVDWTLPADDDLDWLPARLSSLYGSPAWKLLNGVQRRELGRHELASILNLGILAESALTLLMFRNIAENPDLMDDYTRYTLKAIQEETRNSAMFSRLVNKTGLFNNRSNAGAKVLSKTILFLPTGFLTAGTILMIQEAVHSFAVAMASDPSLQPHVRQTMRIHEMSDERHIEFSRSELIAAIENSKAVSLFVGGHVLAVFVAGLYPIVLNGAVYPAIGIAARDGLRMAKRTDQFALRARAMTDSFVRFGMEHGLFGSATERAILRRGRVLPIPASMPRTARSAERK</sequence>
<dbReference type="Proteomes" id="UP000035034">
    <property type="component" value="Unassembled WGS sequence"/>
</dbReference>
<evidence type="ECO:0000256" key="1">
    <source>
        <dbReference type="SAM" id="MobiDB-lite"/>
    </source>
</evidence>
<name>H0QXG1_9ACTN</name>
<dbReference type="Gene3D" id="1.10.620.20">
    <property type="entry name" value="Ribonucleotide Reductase, subunit A"/>
    <property type="match status" value="1"/>
</dbReference>
<organism evidence="3 4">
    <name type="scientific">Gordonia effusa NBRC 100432</name>
    <dbReference type="NCBI Taxonomy" id="1077974"/>
    <lineage>
        <taxon>Bacteria</taxon>
        <taxon>Bacillati</taxon>
        <taxon>Actinomycetota</taxon>
        <taxon>Actinomycetes</taxon>
        <taxon>Mycobacteriales</taxon>
        <taxon>Gordoniaceae</taxon>
        <taxon>Gordonia</taxon>
    </lineage>
</organism>
<dbReference type="SUPFAM" id="SSF47240">
    <property type="entry name" value="Ferritin-like"/>
    <property type="match status" value="1"/>
</dbReference>
<dbReference type="GO" id="GO:0016491">
    <property type="term" value="F:oxidoreductase activity"/>
    <property type="evidence" value="ECO:0007669"/>
    <property type="project" value="InterPro"/>
</dbReference>
<keyword evidence="2" id="KW-0812">Transmembrane</keyword>
<gene>
    <name evidence="3" type="ORF">GOEFS_035_00440</name>
</gene>
<dbReference type="STRING" id="1077974.GOEFS_035_00440"/>
<dbReference type="InterPro" id="IPR009078">
    <property type="entry name" value="Ferritin-like_SF"/>
</dbReference>
<protein>
    <recommendedName>
        <fullName evidence="5">p-aminobenzoate N-oxygenase AurF</fullName>
    </recommendedName>
</protein>
<dbReference type="eggNOG" id="COG3396">
    <property type="taxonomic scope" value="Bacteria"/>
</dbReference>
<evidence type="ECO:0000256" key="2">
    <source>
        <dbReference type="SAM" id="Phobius"/>
    </source>
</evidence>